<dbReference type="InterPro" id="IPR015168">
    <property type="entry name" value="SsuA/THI5"/>
</dbReference>
<comment type="caution">
    <text evidence="2">The sequence shown here is derived from an EMBL/GenBank/DDBJ whole genome shotgun (WGS) entry which is preliminary data.</text>
</comment>
<accession>A0A399FA95</accession>
<dbReference type="SUPFAM" id="SSF53850">
    <property type="entry name" value="Periplasmic binding protein-like II"/>
    <property type="match status" value="1"/>
</dbReference>
<organism evidence="2 3">
    <name type="scientific">Meiothermus granaticius NBRC 107808</name>
    <dbReference type="NCBI Taxonomy" id="1227551"/>
    <lineage>
        <taxon>Bacteria</taxon>
        <taxon>Thermotogati</taxon>
        <taxon>Deinococcota</taxon>
        <taxon>Deinococci</taxon>
        <taxon>Thermales</taxon>
        <taxon>Thermaceae</taxon>
        <taxon>Meiothermus</taxon>
    </lineage>
</organism>
<evidence type="ECO:0000313" key="3">
    <source>
        <dbReference type="Proteomes" id="UP000266178"/>
    </source>
</evidence>
<sequence>MKQWLAAGAVLVAGLVSAQTKVSMVLNWFPETGHAGYFAAQKDGLYKKAGLDLTIVPGGPNTPGGLSLLATGKAQFAMIGATEALQAREQGIPVVAIFAPFQNNPQGLMYHAEYPLKGFEDLAGRTVAIAPGGVYWDFIQNKYGLKGKVQVINYNGQLASWAQDPKAVTQNYITAEPYNADKMGIKNGTLLIADSGFNPYADIIVTTEDFIKSNPAAVRAFVAASKAGFEAFFANPKNYVSALQEANKENTADVVLWGAEAIKKLMLTGDALKGGLGVMTAERWNTLYKQLKELKLLKPSTTIDLSKVWTLEFLPKK</sequence>
<evidence type="ECO:0000259" key="1">
    <source>
        <dbReference type="Pfam" id="PF09084"/>
    </source>
</evidence>
<dbReference type="PANTHER" id="PTHR31528:SF3">
    <property type="entry name" value="THIAMINE BIOSYNTHESIS PROTEIN HI_0357-RELATED"/>
    <property type="match status" value="1"/>
</dbReference>
<feature type="domain" description="SsuA/THI5-like" evidence="1">
    <location>
        <begin position="32"/>
        <end position="238"/>
    </location>
</feature>
<dbReference type="OrthoDB" id="9815602at2"/>
<proteinExistence type="predicted"/>
<dbReference type="AlphaFoldDB" id="A0A399FA95"/>
<dbReference type="GO" id="GO:0009228">
    <property type="term" value="P:thiamine biosynthetic process"/>
    <property type="evidence" value="ECO:0007669"/>
    <property type="project" value="InterPro"/>
</dbReference>
<dbReference type="InterPro" id="IPR027939">
    <property type="entry name" value="NMT1/THI5"/>
</dbReference>
<dbReference type="Gene3D" id="3.40.190.10">
    <property type="entry name" value="Periplasmic binding protein-like II"/>
    <property type="match status" value="2"/>
</dbReference>
<dbReference type="Proteomes" id="UP000266178">
    <property type="component" value="Unassembled WGS sequence"/>
</dbReference>
<name>A0A399FA95_9DEIN</name>
<dbReference type="EMBL" id="QWLB01000004">
    <property type="protein sequence ID" value="RIH93567.1"/>
    <property type="molecule type" value="Genomic_DNA"/>
</dbReference>
<reference evidence="2 3" key="1">
    <citation type="submission" date="2018-08" db="EMBL/GenBank/DDBJ databases">
        <title>Meiothermus granaticius genome AF-68 sequencing project.</title>
        <authorList>
            <person name="Da Costa M.S."/>
            <person name="Albuquerque L."/>
            <person name="Raposo P."/>
            <person name="Froufe H.J.C."/>
            <person name="Barroso C.S."/>
            <person name="Egas C."/>
        </authorList>
    </citation>
    <scope>NUCLEOTIDE SEQUENCE [LARGE SCALE GENOMIC DNA]</scope>
    <source>
        <strain evidence="2 3">AF-68</strain>
    </source>
</reference>
<gene>
    <name evidence="2" type="primary">ribY_1</name>
    <name evidence="2" type="ORF">Mgrana_00391</name>
</gene>
<protein>
    <submittedName>
        <fullName evidence="2">Riboflavin-binding protein RibY</fullName>
    </submittedName>
</protein>
<dbReference type="Pfam" id="PF09084">
    <property type="entry name" value="NMT1"/>
    <property type="match status" value="1"/>
</dbReference>
<keyword evidence="3" id="KW-1185">Reference proteome</keyword>
<evidence type="ECO:0000313" key="2">
    <source>
        <dbReference type="EMBL" id="RIH93567.1"/>
    </source>
</evidence>
<dbReference type="PANTHER" id="PTHR31528">
    <property type="entry name" value="4-AMINO-5-HYDROXYMETHYL-2-METHYLPYRIMIDINE PHOSPHATE SYNTHASE THI11-RELATED"/>
    <property type="match status" value="1"/>
</dbReference>
<dbReference type="RefSeq" id="WP_119355927.1">
    <property type="nucleotide sequence ID" value="NZ_BJXM01000009.1"/>
</dbReference>